<protein>
    <submittedName>
        <fullName evidence="2">DUF2812 domain-containing protein</fullName>
    </submittedName>
</protein>
<dbReference type="OrthoDB" id="8757095at2"/>
<gene>
    <name evidence="2" type="ORF">E6C55_03075</name>
</gene>
<evidence type="ECO:0000256" key="1">
    <source>
        <dbReference type="SAM" id="Phobius"/>
    </source>
</evidence>
<proteinExistence type="predicted"/>
<dbReference type="InterPro" id="IPR021359">
    <property type="entry name" value="DUF2812"/>
</dbReference>
<keyword evidence="1" id="KW-0812">Transmembrane</keyword>
<sequence length="176" mass="20912">MTTAKEKRYRLSLSWEHEKEEEWLNARSAEGLHFKKLSLVKYTFDRDPSVRYTYRLDYQGGFGKTMSKEEYIELYRDAGWEYVSSYGAMWHYFRRPYEEGEEAQLLYTDSESLAGLYKRVQAMIAVMFFMNLFFMVFNTIRGGVLGYSLLVLYVFLFAVLGTGYFRLGKKIKRISK</sequence>
<keyword evidence="1" id="KW-0472">Membrane</keyword>
<accession>A0A4S4C6Y1</accession>
<reference evidence="2 3" key="1">
    <citation type="submission" date="2019-04" db="EMBL/GenBank/DDBJ databases">
        <title>Cohnella sp. nov. isolated from preserved vegetables.</title>
        <authorList>
            <person name="Lin S.-Y."/>
            <person name="Hung M.-H."/>
            <person name="Young C.-C."/>
        </authorList>
    </citation>
    <scope>NUCLEOTIDE SEQUENCE [LARGE SCALE GENOMIC DNA]</scope>
    <source>
        <strain evidence="2 3">CC-MHH1044</strain>
    </source>
</reference>
<feature type="transmembrane region" description="Helical" evidence="1">
    <location>
        <begin position="146"/>
        <end position="167"/>
    </location>
</feature>
<comment type="caution">
    <text evidence="2">The sequence shown here is derived from an EMBL/GenBank/DDBJ whole genome shotgun (WGS) entry which is preliminary data.</text>
</comment>
<organism evidence="2 3">
    <name type="scientific">Cohnella fermenti</name>
    <dbReference type="NCBI Taxonomy" id="2565925"/>
    <lineage>
        <taxon>Bacteria</taxon>
        <taxon>Bacillati</taxon>
        <taxon>Bacillota</taxon>
        <taxon>Bacilli</taxon>
        <taxon>Bacillales</taxon>
        <taxon>Paenibacillaceae</taxon>
        <taxon>Cohnella</taxon>
    </lineage>
</organism>
<feature type="transmembrane region" description="Helical" evidence="1">
    <location>
        <begin position="122"/>
        <end position="140"/>
    </location>
</feature>
<dbReference type="AlphaFoldDB" id="A0A4S4C6Y1"/>
<keyword evidence="3" id="KW-1185">Reference proteome</keyword>
<dbReference type="RefSeq" id="WP_136368317.1">
    <property type="nucleotide sequence ID" value="NZ_SSOB01000003.1"/>
</dbReference>
<dbReference type="Pfam" id="PF11193">
    <property type="entry name" value="DUF2812"/>
    <property type="match status" value="1"/>
</dbReference>
<evidence type="ECO:0000313" key="2">
    <source>
        <dbReference type="EMBL" id="THF83688.1"/>
    </source>
</evidence>
<dbReference type="EMBL" id="SSOB01000003">
    <property type="protein sequence ID" value="THF83688.1"/>
    <property type="molecule type" value="Genomic_DNA"/>
</dbReference>
<evidence type="ECO:0000313" key="3">
    <source>
        <dbReference type="Proteomes" id="UP000310636"/>
    </source>
</evidence>
<name>A0A4S4C6Y1_9BACL</name>
<dbReference type="Proteomes" id="UP000310636">
    <property type="component" value="Unassembled WGS sequence"/>
</dbReference>
<keyword evidence="1" id="KW-1133">Transmembrane helix</keyword>